<dbReference type="GO" id="GO:0012505">
    <property type="term" value="C:endomembrane system"/>
    <property type="evidence" value="ECO:0007669"/>
    <property type="project" value="UniProtKB-SubCell"/>
</dbReference>
<feature type="domain" description="Major facilitator superfamily (MFS) profile" evidence="7">
    <location>
        <begin position="252"/>
        <end position="440"/>
    </location>
</feature>
<evidence type="ECO:0000256" key="4">
    <source>
        <dbReference type="ARBA" id="ARBA00022989"/>
    </source>
</evidence>
<keyword evidence="9" id="KW-1185">Reference proteome</keyword>
<keyword evidence="2" id="KW-0813">Transport</keyword>
<feature type="transmembrane region" description="Helical" evidence="6">
    <location>
        <begin position="340"/>
        <end position="364"/>
    </location>
</feature>
<evidence type="ECO:0000313" key="9">
    <source>
        <dbReference type="Proteomes" id="UP000066014"/>
    </source>
</evidence>
<feature type="transmembrane region" description="Helical" evidence="6">
    <location>
        <begin position="69"/>
        <end position="90"/>
    </location>
</feature>
<evidence type="ECO:0000259" key="7">
    <source>
        <dbReference type="PROSITE" id="PS50850"/>
    </source>
</evidence>
<evidence type="ECO:0000256" key="3">
    <source>
        <dbReference type="ARBA" id="ARBA00022692"/>
    </source>
</evidence>
<dbReference type="InterPro" id="IPR050495">
    <property type="entry name" value="ATG22/LtaA_families"/>
</dbReference>
<feature type="transmembrane region" description="Helical" evidence="6">
    <location>
        <begin position="162"/>
        <end position="186"/>
    </location>
</feature>
<dbReference type="Pfam" id="PF11700">
    <property type="entry name" value="ATG22"/>
    <property type="match status" value="1"/>
</dbReference>
<comment type="subcellular location">
    <subcellularLocation>
        <location evidence="1">Endomembrane system</location>
        <topology evidence="1">Multi-pass membrane protein</topology>
    </subcellularLocation>
</comment>
<name>A0A060NMY3_9BURK</name>
<evidence type="ECO:0000313" key="8">
    <source>
        <dbReference type="EMBL" id="BAO82745.1"/>
    </source>
</evidence>
<dbReference type="GO" id="GO:0022857">
    <property type="term" value="F:transmembrane transporter activity"/>
    <property type="evidence" value="ECO:0007669"/>
    <property type="project" value="InterPro"/>
</dbReference>
<dbReference type="PANTHER" id="PTHR23519">
    <property type="entry name" value="AUTOPHAGY-RELATED PROTEIN 22"/>
    <property type="match status" value="1"/>
</dbReference>
<evidence type="ECO:0000256" key="6">
    <source>
        <dbReference type="SAM" id="Phobius"/>
    </source>
</evidence>
<dbReference type="Proteomes" id="UP000066014">
    <property type="component" value="Chromosome"/>
</dbReference>
<feature type="transmembrane region" description="Helical" evidence="6">
    <location>
        <begin position="289"/>
        <end position="309"/>
    </location>
</feature>
<dbReference type="PANTHER" id="PTHR23519:SF1">
    <property type="entry name" value="AUTOPHAGY-RELATED PROTEIN 22"/>
    <property type="match status" value="1"/>
</dbReference>
<keyword evidence="5 6" id="KW-0472">Membrane</keyword>
<feature type="transmembrane region" description="Helical" evidence="6">
    <location>
        <begin position="102"/>
        <end position="120"/>
    </location>
</feature>
<dbReference type="InterPro" id="IPR024671">
    <property type="entry name" value="Atg22-like"/>
</dbReference>
<dbReference type="KEGG" id="cbab:SMCB_0517"/>
<feature type="transmembrane region" description="Helical" evidence="6">
    <location>
        <begin position="198"/>
        <end position="221"/>
    </location>
</feature>
<gene>
    <name evidence="8" type="ORF">SMCB_0517</name>
</gene>
<feature type="transmembrane region" description="Helical" evidence="6">
    <location>
        <begin position="376"/>
        <end position="401"/>
    </location>
</feature>
<dbReference type="SUPFAM" id="SSF103473">
    <property type="entry name" value="MFS general substrate transporter"/>
    <property type="match status" value="1"/>
</dbReference>
<feature type="transmembrane region" description="Helical" evidence="6">
    <location>
        <begin position="126"/>
        <end position="150"/>
    </location>
</feature>
<dbReference type="Gene3D" id="1.20.1250.20">
    <property type="entry name" value="MFS general substrate transporter like domains"/>
    <property type="match status" value="2"/>
</dbReference>
<protein>
    <submittedName>
        <fullName evidence="8">Permease of the major facilitator superfamily</fullName>
    </submittedName>
</protein>
<dbReference type="PROSITE" id="PS50850">
    <property type="entry name" value="MFS"/>
    <property type="match status" value="1"/>
</dbReference>
<feature type="transmembrane region" description="Helical" evidence="6">
    <location>
        <begin position="255"/>
        <end position="277"/>
    </location>
</feature>
<feature type="transmembrane region" description="Helical" evidence="6">
    <location>
        <begin position="43"/>
        <end position="63"/>
    </location>
</feature>
<keyword evidence="4 6" id="KW-1133">Transmembrane helix</keyword>
<feature type="transmembrane region" description="Helical" evidence="6">
    <location>
        <begin position="407"/>
        <end position="424"/>
    </location>
</feature>
<dbReference type="InterPro" id="IPR020846">
    <property type="entry name" value="MFS_dom"/>
</dbReference>
<evidence type="ECO:0000256" key="1">
    <source>
        <dbReference type="ARBA" id="ARBA00004127"/>
    </source>
</evidence>
<sequence>MVSLNPSTPTPDAAANLGPVLQDGVRRREAFGWAMFDFANSGYTTVVITAIYGAYFVAGIAGGATWATLAWTAALAFSNLLVLLSAPVLGAWADVHAGKKRLAALTTLGCVLTTAALGWVGPGSVLLALALLVLSNAFFSSGGNLVAAFLPELARPQRLGTLSGWGWGLGYVGGLLCLALCLAYITWAQARGHTASEFVPVTLLITAGLFALTALPFFILVRERAQPQTRSGISAWAQVAKTWRQSARYQDMRRFIICIVFYQAGIMTVIALAAIYAQEVMGFDTAQTVMMIFVVNITAAIGALGFGYLQDRIGPVRGIALTLLGWIAMVLVAWSSESAASFWVAANLAGLCLGASQSAGRALVGYLAPPAQRAEFFGLWGLAVMLASIVGPLTYGLVTWLTGGDHRTAMLVTGLYFVIGLLLLRGVDAERGYRAALAQG</sequence>
<dbReference type="EMBL" id="AP014569">
    <property type="protein sequence ID" value="BAO82745.1"/>
    <property type="molecule type" value="Genomic_DNA"/>
</dbReference>
<dbReference type="HOGENOM" id="CLU_017518_3_1_4"/>
<evidence type="ECO:0000256" key="5">
    <source>
        <dbReference type="ARBA" id="ARBA00023136"/>
    </source>
</evidence>
<dbReference type="STRING" id="1458426.SMCB_0517"/>
<proteinExistence type="predicted"/>
<feature type="transmembrane region" description="Helical" evidence="6">
    <location>
        <begin position="316"/>
        <end position="334"/>
    </location>
</feature>
<dbReference type="InterPro" id="IPR036259">
    <property type="entry name" value="MFS_trans_sf"/>
</dbReference>
<reference evidence="8 9" key="1">
    <citation type="journal article" date="2014" name="Nat. Commun.">
        <title>Physiological and genomic features of highly alkaliphilic hydrogen-utilizing Betaproteobacteria from a continental serpentinizing site.</title>
        <authorList>
            <person name="Suzuki S."/>
            <person name="Kuenen J.G."/>
            <person name="Schipper K."/>
            <person name="van der Velde S."/>
            <person name="Ishii S."/>
            <person name="Wu A."/>
            <person name="Sorokin D.Y."/>
            <person name="Tenney A."/>
            <person name="Meng X.Y."/>
            <person name="Morrill P.L."/>
            <person name="Kamagata Y."/>
            <person name="Muyzer G."/>
            <person name="Nealson K.H."/>
        </authorList>
    </citation>
    <scope>NUCLEOTIDE SEQUENCE [LARGE SCALE GENOMIC DNA]</scope>
    <source>
        <strain evidence="8 9">B1</strain>
    </source>
</reference>
<evidence type="ECO:0000256" key="2">
    <source>
        <dbReference type="ARBA" id="ARBA00022448"/>
    </source>
</evidence>
<accession>A0A060NMY3</accession>
<organism evidence="8 9">
    <name type="scientific">Serpentinimonas maccroryi</name>
    <dbReference type="NCBI Taxonomy" id="1458426"/>
    <lineage>
        <taxon>Bacteria</taxon>
        <taxon>Pseudomonadati</taxon>
        <taxon>Pseudomonadota</taxon>
        <taxon>Betaproteobacteria</taxon>
        <taxon>Burkholderiales</taxon>
        <taxon>Comamonadaceae</taxon>
        <taxon>Serpentinimonas</taxon>
    </lineage>
</organism>
<dbReference type="AlphaFoldDB" id="A0A060NMY3"/>
<keyword evidence="3 6" id="KW-0812">Transmembrane</keyword>